<dbReference type="EMBL" id="JACAZF010000001">
    <property type="protein sequence ID" value="KAF7316523.1"/>
    <property type="molecule type" value="Genomic_DNA"/>
</dbReference>
<keyword evidence="2" id="KW-1185">Reference proteome</keyword>
<comment type="caution">
    <text evidence="1">The sequence shown here is derived from an EMBL/GenBank/DDBJ whole genome shotgun (WGS) entry which is preliminary data.</text>
</comment>
<evidence type="ECO:0008006" key="3">
    <source>
        <dbReference type="Google" id="ProtNLM"/>
    </source>
</evidence>
<dbReference type="AlphaFoldDB" id="A0A8H6TF17"/>
<sequence length="994" mass="113301">MLLDLPDAVLTAICRQLPDECIFAAALSCHRLNELALRVFLSRNDIPDPLRQCDVYLEGQGVERTALGLLHALNLATLSFLKSTKTLSFIFLNADLSLGLRDLAQAASLVNRLSPIQHVSLEFRGTICENRIEMSTSIQRRWNSGFLDLWSAVLSNQTVSTLSIRTKWDFLQSYKLYDSPSRIRDVSSARLTRAQSILRSTWRRLRPIPSHTSPSSSVQRALPSPPTITAFHIESSLILHPAFYQMTLFTLRCSPITSLKLHSVPELIKRRNTKGPNLSEDIVNALPFLTSLTIANMELETTVLCRFLSKFPQLTNLTIEPPGQYSYFQSTTRLVPPLPRDVPRLALLNELSVGSGYLVAFLQRPNFLARIARLHITIPMGDLLLPSLLNDLAPIKRSPPAQMSLSLDKFNLLASAIWAMENCIDVSLGLGNKWKDVFSRVKDLTLVRTHYPALHESPVFRRWLALFPAAKKVTWDEYSSDDYPVVFSKQRIYASEDVHETKESKSNNTQFMDFPDDILISILELLTDELFDVALVCRRLNYLTIPIFLMASNIWNRTTHCCVIKLNSYPIARDHLAALSIALVLPHIEEVWVDIPRSGYIYPSLNHVQRLIPVLKRIDMVKKVSLRFGVAPKMHLEEHHIHLQYRWCSLFQELLNVVVNKETCTTLHIRGSPYLFPDEIRWNQRRHTQLKQHVLLDLPTQTNLTHISFEPAAMLSPIFEPWTTSVLQNSKLDSLRLDVTMEDYRFVEIISQALPHLRELEIRWLISPEKNLRIATFLSRLTKLESLRMSSVFTDLTSAQPIPLAIPHLPHLTTLNASIPYINHLLRWVPHALPSLQQLEISTLLSSSSTRPSTAIGSLETLFEGLRRHNLSPRITLAVNFRTTWERDAHWPRNAFDSVLGVGWVQWCPTISALKVKVTSPYSRLANWDSNAAYVSFLRERLTMFPALTEVSFVDGIEYKTETEMMGMASVIVQTVKATHPTMGSIWVNRKRLL</sequence>
<reference evidence="1" key="1">
    <citation type="submission" date="2020-05" db="EMBL/GenBank/DDBJ databases">
        <title>Mycena genomes resolve the evolution of fungal bioluminescence.</title>
        <authorList>
            <person name="Tsai I.J."/>
        </authorList>
    </citation>
    <scope>NUCLEOTIDE SEQUENCE</scope>
    <source>
        <strain evidence="1">171206Taipei</strain>
    </source>
</reference>
<evidence type="ECO:0000313" key="2">
    <source>
        <dbReference type="Proteomes" id="UP000636479"/>
    </source>
</evidence>
<gene>
    <name evidence="1" type="ORF">MIND_00171600</name>
</gene>
<dbReference type="OrthoDB" id="2878159at2759"/>
<proteinExistence type="predicted"/>
<dbReference type="Gene3D" id="3.80.10.10">
    <property type="entry name" value="Ribonuclease Inhibitor"/>
    <property type="match status" value="1"/>
</dbReference>
<dbReference type="Proteomes" id="UP000636479">
    <property type="component" value="Unassembled WGS sequence"/>
</dbReference>
<accession>A0A8H6TF17</accession>
<organism evidence="1 2">
    <name type="scientific">Mycena indigotica</name>
    <dbReference type="NCBI Taxonomy" id="2126181"/>
    <lineage>
        <taxon>Eukaryota</taxon>
        <taxon>Fungi</taxon>
        <taxon>Dikarya</taxon>
        <taxon>Basidiomycota</taxon>
        <taxon>Agaricomycotina</taxon>
        <taxon>Agaricomycetes</taxon>
        <taxon>Agaricomycetidae</taxon>
        <taxon>Agaricales</taxon>
        <taxon>Marasmiineae</taxon>
        <taxon>Mycenaceae</taxon>
        <taxon>Mycena</taxon>
    </lineage>
</organism>
<evidence type="ECO:0000313" key="1">
    <source>
        <dbReference type="EMBL" id="KAF7316523.1"/>
    </source>
</evidence>
<dbReference type="GeneID" id="59341152"/>
<dbReference type="RefSeq" id="XP_037226546.1">
    <property type="nucleotide sequence ID" value="XM_037358636.1"/>
</dbReference>
<dbReference type="InterPro" id="IPR032675">
    <property type="entry name" value="LRR_dom_sf"/>
</dbReference>
<name>A0A8H6TF17_9AGAR</name>
<protein>
    <recommendedName>
        <fullName evidence="3">F-box domain-containing protein</fullName>
    </recommendedName>
</protein>
<dbReference type="SUPFAM" id="SSF52047">
    <property type="entry name" value="RNI-like"/>
    <property type="match status" value="1"/>
</dbReference>